<dbReference type="InterPro" id="IPR026444">
    <property type="entry name" value="Secre_tail"/>
</dbReference>
<dbReference type="PANTHER" id="PTHR42754">
    <property type="entry name" value="ENDOGLUCANASE"/>
    <property type="match status" value="1"/>
</dbReference>
<evidence type="ECO:0000259" key="1">
    <source>
        <dbReference type="Pfam" id="PF13860"/>
    </source>
</evidence>
<name>X0RVD3_9ZZZZ</name>
<gene>
    <name evidence="2" type="ORF">S01H1_14622</name>
</gene>
<dbReference type="SUPFAM" id="SSF69304">
    <property type="entry name" value="Tricorn protease N-terminal domain"/>
    <property type="match status" value="1"/>
</dbReference>
<evidence type="ECO:0000313" key="2">
    <source>
        <dbReference type="EMBL" id="GAF67717.1"/>
    </source>
</evidence>
<dbReference type="Pfam" id="PF13860">
    <property type="entry name" value="FlgD_ig"/>
    <property type="match status" value="1"/>
</dbReference>
<organism evidence="2">
    <name type="scientific">marine sediment metagenome</name>
    <dbReference type="NCBI Taxonomy" id="412755"/>
    <lineage>
        <taxon>unclassified sequences</taxon>
        <taxon>metagenomes</taxon>
        <taxon>ecological metagenomes</taxon>
    </lineage>
</organism>
<reference evidence="2" key="1">
    <citation type="journal article" date="2014" name="Front. Microbiol.">
        <title>High frequency of phylogenetically diverse reductive dehalogenase-homologous genes in deep subseafloor sedimentary metagenomes.</title>
        <authorList>
            <person name="Kawai M."/>
            <person name="Futagami T."/>
            <person name="Toyoda A."/>
            <person name="Takaki Y."/>
            <person name="Nishi S."/>
            <person name="Hori S."/>
            <person name="Arai W."/>
            <person name="Tsubouchi T."/>
            <person name="Morono Y."/>
            <person name="Uchiyama I."/>
            <person name="Ito T."/>
            <person name="Fujiyama A."/>
            <person name="Inagaki F."/>
            <person name="Takami H."/>
        </authorList>
    </citation>
    <scope>NUCLEOTIDE SEQUENCE</scope>
    <source>
        <strain evidence="2">Expedition CK06-06</strain>
    </source>
</reference>
<feature type="non-terminal residue" evidence="2">
    <location>
        <position position="1"/>
    </location>
</feature>
<comment type="caution">
    <text evidence="2">The sequence shown here is derived from an EMBL/GenBank/DDBJ whole genome shotgun (WGS) entry which is preliminary data.</text>
</comment>
<dbReference type="NCBIfam" id="TIGR04183">
    <property type="entry name" value="Por_Secre_tail"/>
    <property type="match status" value="1"/>
</dbReference>
<dbReference type="AlphaFoldDB" id="X0RVD3"/>
<sequence>SVQQTSDGGYILAGETYSFGAGNRDFWLIKTDSNGNKKWDKTFGGSQYDVASSVQQTSDGGYILAGKTESFGPGGSDFWLIKTDPNGNKEWDKTFGGSYYDVAYSVQQTSDGGYIIAGYTQSFGAGKCDFWLIKTDPNGNKEWDKTFGGSGYDYARSVQQTCDEGYILAGKTESFGAGGFDFWLIKTDQNGNKEWDKTFGGSRHDVASSIQQTSDKGYIIAGTTYSFGAGNNDFWLIKLKGNGVKVEEDQPKAYSLLQNYPNPFNLSTIVEYSIPEPLPVTLEIYNIEGQRIRTLEQGYKPVGRYSTKWDGKDFAGNELSSGIYFYQLKAGSFRETKKMILIK</sequence>
<feature type="domain" description="FlgD/Vpr Ig-like" evidence="1">
    <location>
        <begin position="270"/>
        <end position="330"/>
    </location>
</feature>
<proteinExistence type="predicted"/>
<protein>
    <recommendedName>
        <fullName evidence="1">FlgD/Vpr Ig-like domain-containing protein</fullName>
    </recommendedName>
</protein>
<dbReference type="PANTHER" id="PTHR42754:SF1">
    <property type="entry name" value="LIPOPROTEIN"/>
    <property type="match status" value="1"/>
</dbReference>
<accession>X0RVD3</accession>
<dbReference type="EMBL" id="BARS01007612">
    <property type="protein sequence ID" value="GAF67717.1"/>
    <property type="molecule type" value="Genomic_DNA"/>
</dbReference>
<dbReference type="Gene3D" id="2.60.40.4070">
    <property type="match status" value="1"/>
</dbReference>
<dbReference type="InterPro" id="IPR025965">
    <property type="entry name" value="FlgD/Vpr_Ig-like"/>
</dbReference>